<dbReference type="Antibodypedia" id="1424">
    <property type="antibodies" value="295 antibodies from 26 providers"/>
</dbReference>
<dbReference type="GeneTree" id="ENSGT00940000156364"/>
<dbReference type="Proteomes" id="UP000000589">
    <property type="component" value="Chromosome 2"/>
</dbReference>
<organism evidence="2 4">
    <name type="scientific">Mus musculus</name>
    <name type="common">Mouse</name>
    <dbReference type="NCBI Taxonomy" id="10090"/>
    <lineage>
        <taxon>Eukaryota</taxon>
        <taxon>Metazoa</taxon>
        <taxon>Chordata</taxon>
        <taxon>Craniata</taxon>
        <taxon>Vertebrata</taxon>
        <taxon>Euteleostomi</taxon>
        <taxon>Mammalia</taxon>
        <taxon>Eutheria</taxon>
        <taxon>Euarchontoglires</taxon>
        <taxon>Glires</taxon>
        <taxon>Rodentia</taxon>
        <taxon>Myomorpha</taxon>
        <taxon>Muroidea</taxon>
        <taxon>Muridae</taxon>
        <taxon>Murinae</taxon>
        <taxon>Mus</taxon>
        <taxon>Mus</taxon>
    </lineage>
</organism>
<reference evidence="2" key="4">
    <citation type="submission" date="2025-09" db="UniProtKB">
        <authorList>
            <consortium name="Ensembl"/>
        </authorList>
    </citation>
    <scope>IDENTIFICATION</scope>
    <source>
        <strain evidence="2">C57BL/6J</strain>
    </source>
</reference>
<evidence type="ECO:0000313" key="4">
    <source>
        <dbReference type="Proteomes" id="UP000000589"/>
    </source>
</evidence>
<keyword evidence="4" id="KW-1185">Reference proteome</keyword>
<dbReference type="VEuPathDB" id="HostDB:ENSMUSG00000010505"/>
<evidence type="ECO:0000313" key="2">
    <source>
        <dbReference type="Ensembl" id="ENSMUSP00000139356.2"/>
    </source>
</evidence>
<gene>
    <name evidence="2 3" type="primary">Myt1</name>
</gene>
<evidence type="ECO:0000313" key="3">
    <source>
        <dbReference type="MGI" id="MGI:1100535"/>
    </source>
</evidence>
<sequence>MSSESDDKRARTRSKTLRGPPETTGADLRSFQGGEA</sequence>
<reference evidence="2 4" key="2">
    <citation type="journal article" date="2011" name="PLoS Biol.">
        <title>Modernizing reference genome assemblies.</title>
        <authorList>
            <person name="Church D.M."/>
            <person name="Schneider V.A."/>
            <person name="Graves T."/>
            <person name="Auger K."/>
            <person name="Cunningham F."/>
            <person name="Bouk N."/>
            <person name="Chen H.C."/>
            <person name="Agarwala R."/>
            <person name="McLaren W.M."/>
            <person name="Ritchie G.R."/>
            <person name="Albracht D."/>
            <person name="Kremitzki M."/>
            <person name="Rock S."/>
            <person name="Kotkiewicz H."/>
            <person name="Kremitzki C."/>
            <person name="Wollam A."/>
            <person name="Trani L."/>
            <person name="Fulton L."/>
            <person name="Fulton R."/>
            <person name="Matthews L."/>
            <person name="Whitehead S."/>
            <person name="Chow W."/>
            <person name="Torrance J."/>
            <person name="Dunn M."/>
            <person name="Harden G."/>
            <person name="Threadgold G."/>
            <person name="Wood J."/>
            <person name="Collins J."/>
            <person name="Heath P."/>
            <person name="Griffiths G."/>
            <person name="Pelan S."/>
            <person name="Grafham D."/>
            <person name="Eichler E.E."/>
            <person name="Weinstock G."/>
            <person name="Mardis E.R."/>
            <person name="Wilson R.K."/>
            <person name="Howe K."/>
            <person name="Flicek P."/>
            <person name="Hubbard T."/>
        </authorList>
    </citation>
    <scope>NUCLEOTIDE SEQUENCE [LARGE SCALE GENOMIC DNA]</scope>
    <source>
        <strain evidence="2 4">C57BL/6J</strain>
    </source>
</reference>
<dbReference type="Ensembl" id="ENSMUST00000183403.8">
    <property type="protein sequence ID" value="ENSMUSP00000139356.2"/>
    <property type="gene ID" value="ENSMUSG00000010505.17"/>
</dbReference>
<dbReference type="ExpressionAtlas" id="V9GXW7">
    <property type="expression patterns" value="baseline and differential"/>
</dbReference>
<dbReference type="MGI" id="MGI:1100535">
    <property type="gene designation" value="Myt1"/>
</dbReference>
<reference evidence="2 4" key="1">
    <citation type="journal article" date="2009" name="PLoS Biol.">
        <title>Lineage-specific biology revealed by a finished genome assembly of the mouse.</title>
        <authorList>
            <consortium name="Mouse Genome Sequencing Consortium"/>
            <person name="Church D.M."/>
            <person name="Goodstadt L."/>
            <person name="Hillier L.W."/>
            <person name="Zody M.C."/>
            <person name="Goldstein S."/>
            <person name="She X."/>
            <person name="Bult C.J."/>
            <person name="Agarwala R."/>
            <person name="Cherry J.L."/>
            <person name="DiCuccio M."/>
            <person name="Hlavina W."/>
            <person name="Kapustin Y."/>
            <person name="Meric P."/>
            <person name="Maglott D."/>
            <person name="Birtle Z."/>
            <person name="Marques A.C."/>
            <person name="Graves T."/>
            <person name="Zhou S."/>
            <person name="Teague B."/>
            <person name="Potamousis K."/>
            <person name="Churas C."/>
            <person name="Place M."/>
            <person name="Herschleb J."/>
            <person name="Runnheim R."/>
            <person name="Forrest D."/>
            <person name="Amos-Landgraf J."/>
            <person name="Schwartz D.C."/>
            <person name="Cheng Z."/>
            <person name="Lindblad-Toh K."/>
            <person name="Eichler E.E."/>
            <person name="Ponting C.P."/>
        </authorList>
    </citation>
    <scope>NUCLEOTIDE SEQUENCE [LARGE SCALE GENOMIC DNA]</scope>
    <source>
        <strain evidence="2 4">C57BL/6J</strain>
    </source>
</reference>
<reference evidence="2" key="3">
    <citation type="submission" date="2025-08" db="UniProtKB">
        <authorList>
            <consortium name="Ensembl"/>
        </authorList>
    </citation>
    <scope>IDENTIFICATION</scope>
    <source>
        <strain evidence="2">C57BL/6J</strain>
    </source>
</reference>
<name>V9GXW7_MOUSE</name>
<accession>V9GXW7</accession>
<feature type="region of interest" description="Disordered" evidence="1">
    <location>
        <begin position="1"/>
        <end position="36"/>
    </location>
</feature>
<dbReference type="Bgee" id="ENSMUSG00000010505">
    <property type="expression patterns" value="Expressed in floor plate of midbrain and 144 other cell types or tissues"/>
</dbReference>
<evidence type="ECO:0000256" key="1">
    <source>
        <dbReference type="SAM" id="MobiDB-lite"/>
    </source>
</evidence>
<dbReference type="HOGENOM" id="CLU_3359490_0_0_1"/>
<dbReference type="AGR" id="MGI:1100535"/>
<dbReference type="AlphaFoldDB" id="V9GXW7"/>
<proteinExistence type="predicted"/>
<protein>
    <submittedName>
        <fullName evidence="2">Myelin transcription factor 1</fullName>
    </submittedName>
</protein>